<keyword evidence="4" id="KW-1185">Reference proteome</keyword>
<dbReference type="AlphaFoldDB" id="A0A4D6MXC2"/>
<dbReference type="InterPro" id="IPR046341">
    <property type="entry name" value="SET_dom_sf"/>
</dbReference>
<evidence type="ECO:0000313" key="3">
    <source>
        <dbReference type="EMBL" id="QCE05334.1"/>
    </source>
</evidence>
<dbReference type="SUPFAM" id="SSF82199">
    <property type="entry name" value="SET domain"/>
    <property type="match status" value="1"/>
</dbReference>
<evidence type="ECO:0000313" key="4">
    <source>
        <dbReference type="Proteomes" id="UP000501690"/>
    </source>
</evidence>
<protein>
    <recommendedName>
        <fullName evidence="2">SET domain-containing protein</fullName>
    </recommendedName>
</protein>
<gene>
    <name evidence="3" type="ORF">DEO72_LG9g337</name>
</gene>
<dbReference type="PANTHER" id="PTHR31300:SF3">
    <property type="entry name" value="GB|AAD30234.1"/>
    <property type="match status" value="1"/>
</dbReference>
<dbReference type="Proteomes" id="UP000501690">
    <property type="component" value="Linkage Group LG9"/>
</dbReference>
<dbReference type="CDD" id="cd20071">
    <property type="entry name" value="SET_SMYD"/>
    <property type="match status" value="1"/>
</dbReference>
<dbReference type="Pfam" id="PF00856">
    <property type="entry name" value="SET"/>
    <property type="match status" value="1"/>
</dbReference>
<reference evidence="3 4" key="1">
    <citation type="submission" date="2019-04" db="EMBL/GenBank/DDBJ databases">
        <title>An improved genome assembly and genetic linkage map for asparagus bean, Vigna unguiculata ssp. sesquipedialis.</title>
        <authorList>
            <person name="Xia Q."/>
            <person name="Zhang R."/>
            <person name="Dong Y."/>
        </authorList>
    </citation>
    <scope>NUCLEOTIDE SEQUENCE [LARGE SCALE GENOMIC DNA]</scope>
    <source>
        <tissue evidence="3">Leaf</tissue>
    </source>
</reference>
<dbReference type="SMART" id="SM00317">
    <property type="entry name" value="SET"/>
    <property type="match status" value="1"/>
</dbReference>
<proteinExistence type="predicted"/>
<dbReference type="InterPro" id="IPR006873">
    <property type="entry name" value="DUF620"/>
</dbReference>
<dbReference type="Gene3D" id="2.170.270.10">
    <property type="entry name" value="SET domain"/>
    <property type="match status" value="1"/>
</dbReference>
<dbReference type="Pfam" id="PF04788">
    <property type="entry name" value="DUF620"/>
    <property type="match status" value="1"/>
</dbReference>
<name>A0A4D6MXC2_VIGUN</name>
<evidence type="ECO:0000256" key="1">
    <source>
        <dbReference type="SAM" id="MobiDB-lite"/>
    </source>
</evidence>
<dbReference type="PANTHER" id="PTHR31300">
    <property type="entry name" value="LIPASE"/>
    <property type="match status" value="1"/>
</dbReference>
<dbReference type="Gene3D" id="1.10.220.160">
    <property type="match status" value="1"/>
</dbReference>
<dbReference type="InterPro" id="IPR001214">
    <property type="entry name" value="SET_dom"/>
</dbReference>
<dbReference type="EMBL" id="CP039353">
    <property type="protein sequence ID" value="QCE05334.1"/>
    <property type="molecule type" value="Genomic_DNA"/>
</dbReference>
<sequence length="635" mass="70488">MGRLAPLSEEPINEENEGNNNNSKKCLQSWRNWNWIKTHFSLVFNKKSNLKILLSVSSSAQYIIQHFRAATGCKKLEGTVKNVFTTGKVAMDVVDELGSTTNGGNNSEKGCFVMWQMVPDKWQIELVLGGQKVLAGSNGAIAWRHTPWLGVHAAKGGVRPLRRALQANPLAVSGVFCGAQYMGEKQISGMECFVLKLSADQKDLVERSDNTAEMIKHAIFGYFSQRSGLLVFLEDSYLTRIQAPGSHPTYWETTMSTKIEDYRVVDGVMIAHAGSSTALITRFGDNLKAGPAITRLEESWTIDDVAFNVPGLSLDCFIPPQELHTDSVSSSFSRRFFVKPFPLFSFYFSFSTASPSPPPIRVALTESVGRAVFATRPIGAADLIHTASPAVCHPYSGRASCYSCLAALPHSHPPRAPFCSQHCQQRSKGYYDVEMKANWVAFDDYCGSRGLKYPFLVKRLACMVIAGDARSDTLDILQPANFTPEMVSEMEEEFVLLRNAFAEALIGDDRIAFLTKQWYINALARIRINAFRIELVGGRYEDLLSLAVASVEAEAAVGNAVYILPSFYNHDCDPNAHIIWIDNAHAKLKALRDIDEGEELRICYIDASLDRDARRELLLRGFGFQCNCSKCLHGD</sequence>
<feature type="domain" description="SET" evidence="2">
    <location>
        <begin position="358"/>
        <end position="605"/>
    </location>
</feature>
<dbReference type="PROSITE" id="PS50280">
    <property type="entry name" value="SET"/>
    <property type="match status" value="1"/>
</dbReference>
<dbReference type="Gene3D" id="6.10.140.2220">
    <property type="match status" value="1"/>
</dbReference>
<organism evidence="3 4">
    <name type="scientific">Vigna unguiculata</name>
    <name type="common">Cowpea</name>
    <dbReference type="NCBI Taxonomy" id="3917"/>
    <lineage>
        <taxon>Eukaryota</taxon>
        <taxon>Viridiplantae</taxon>
        <taxon>Streptophyta</taxon>
        <taxon>Embryophyta</taxon>
        <taxon>Tracheophyta</taxon>
        <taxon>Spermatophyta</taxon>
        <taxon>Magnoliopsida</taxon>
        <taxon>eudicotyledons</taxon>
        <taxon>Gunneridae</taxon>
        <taxon>Pentapetalae</taxon>
        <taxon>rosids</taxon>
        <taxon>fabids</taxon>
        <taxon>Fabales</taxon>
        <taxon>Fabaceae</taxon>
        <taxon>Papilionoideae</taxon>
        <taxon>50 kb inversion clade</taxon>
        <taxon>NPAAA clade</taxon>
        <taxon>indigoferoid/millettioid clade</taxon>
        <taxon>Phaseoleae</taxon>
        <taxon>Vigna</taxon>
    </lineage>
</organism>
<accession>A0A4D6MXC2</accession>
<feature type="region of interest" description="Disordered" evidence="1">
    <location>
        <begin position="1"/>
        <end position="23"/>
    </location>
</feature>
<evidence type="ECO:0000259" key="2">
    <source>
        <dbReference type="PROSITE" id="PS50280"/>
    </source>
</evidence>